<dbReference type="InParanoid" id="A0A6P8HDV8"/>
<keyword evidence="2" id="KW-1185">Reference proteome</keyword>
<proteinExistence type="predicted"/>
<evidence type="ECO:0000313" key="3">
    <source>
        <dbReference type="RefSeq" id="XP_031550755.1"/>
    </source>
</evidence>
<sequence>PVHKPSPPPRPYESPVLQPRTSSRPYESPVPQPSTSSRAFSPPPLSPTSKVTVVSQHVDTPPISNKAAVPYKPFKGRRVSGERAKTVTVQAGDIPRIIPGRRSSSSEYPLKATVRRSSSLEYPKSHVQASDAHLKHAVTVIKESQVPQKVKTVMMTDRPLDYPYKAEQPGQVLPSWKQELIERQKTHRYVPRDLGTPDQTMSSGSQSNKENEPRIVTQVEPLWMRELAEKRRNIYNRTQSNGDIQFERIETFERFEKPARSEDSEEEVREKPSFMKEFERKRRSKGRGQQSSEHGYHSSNSSYV</sequence>
<feature type="non-terminal residue" evidence="3">
    <location>
        <position position="1"/>
    </location>
</feature>
<accession>A0A6P8HDV8</accession>
<feature type="compositionally biased region" description="Low complexity" evidence="1">
    <location>
        <begin position="291"/>
        <end position="304"/>
    </location>
</feature>
<dbReference type="KEGG" id="aten:116288152"/>
<feature type="compositionally biased region" description="Pro residues" evidence="1">
    <location>
        <begin position="1"/>
        <end position="12"/>
    </location>
</feature>
<protein>
    <submittedName>
        <fullName evidence="3">Uncharacterized protein LOC116288152</fullName>
    </submittedName>
</protein>
<dbReference type="GeneID" id="116288152"/>
<dbReference type="AlphaFoldDB" id="A0A6P8HDV8"/>
<feature type="region of interest" description="Disordered" evidence="1">
    <location>
        <begin position="1"/>
        <end position="66"/>
    </location>
</feature>
<evidence type="ECO:0000313" key="2">
    <source>
        <dbReference type="Proteomes" id="UP000515163"/>
    </source>
</evidence>
<feature type="compositionally biased region" description="Polar residues" evidence="1">
    <location>
        <begin position="197"/>
        <end position="208"/>
    </location>
</feature>
<feature type="region of interest" description="Disordered" evidence="1">
    <location>
        <begin position="255"/>
        <end position="304"/>
    </location>
</feature>
<feature type="compositionally biased region" description="Basic and acidic residues" evidence="1">
    <location>
        <begin position="255"/>
        <end position="280"/>
    </location>
</feature>
<feature type="compositionally biased region" description="Polar residues" evidence="1">
    <location>
        <begin position="47"/>
        <end position="58"/>
    </location>
</feature>
<dbReference type="RefSeq" id="XP_031550755.1">
    <property type="nucleotide sequence ID" value="XM_031694895.1"/>
</dbReference>
<organism evidence="2 3">
    <name type="scientific">Actinia tenebrosa</name>
    <name type="common">Australian red waratah sea anemone</name>
    <dbReference type="NCBI Taxonomy" id="6105"/>
    <lineage>
        <taxon>Eukaryota</taxon>
        <taxon>Metazoa</taxon>
        <taxon>Cnidaria</taxon>
        <taxon>Anthozoa</taxon>
        <taxon>Hexacorallia</taxon>
        <taxon>Actiniaria</taxon>
        <taxon>Actiniidae</taxon>
        <taxon>Actinia</taxon>
    </lineage>
</organism>
<reference evidence="3" key="1">
    <citation type="submission" date="2025-08" db="UniProtKB">
        <authorList>
            <consortium name="RefSeq"/>
        </authorList>
    </citation>
    <scope>IDENTIFICATION</scope>
</reference>
<gene>
    <name evidence="3" type="primary">LOC116288152</name>
</gene>
<name>A0A6P8HDV8_ACTTE</name>
<evidence type="ECO:0000256" key="1">
    <source>
        <dbReference type="SAM" id="MobiDB-lite"/>
    </source>
</evidence>
<dbReference type="Proteomes" id="UP000515163">
    <property type="component" value="Unplaced"/>
</dbReference>
<feature type="region of interest" description="Disordered" evidence="1">
    <location>
        <begin position="190"/>
        <end position="215"/>
    </location>
</feature>